<dbReference type="AlphaFoldDB" id="A0AA35Z2V7"/>
<dbReference type="EMBL" id="OX465081">
    <property type="protein sequence ID" value="CAI9284776.1"/>
    <property type="molecule type" value="Genomic_DNA"/>
</dbReference>
<protein>
    <recommendedName>
        <fullName evidence="1">MULE transposase domain-containing protein</fullName>
    </recommendedName>
</protein>
<evidence type="ECO:0000313" key="3">
    <source>
        <dbReference type="Proteomes" id="UP001177003"/>
    </source>
</evidence>
<gene>
    <name evidence="2" type="ORF">LSALG_LOCUS24284</name>
</gene>
<evidence type="ECO:0000313" key="2">
    <source>
        <dbReference type="EMBL" id="CAI9284776.1"/>
    </source>
</evidence>
<dbReference type="PANTHER" id="PTHR47718:SF12">
    <property type="entry name" value="PROTEIN FAR1-RELATED SEQUENCE"/>
    <property type="match status" value="1"/>
</dbReference>
<dbReference type="PANTHER" id="PTHR47718">
    <property type="entry name" value="OS01G0519700 PROTEIN"/>
    <property type="match status" value="1"/>
</dbReference>
<dbReference type="Pfam" id="PF10551">
    <property type="entry name" value="MULE"/>
    <property type="match status" value="1"/>
</dbReference>
<dbReference type="Proteomes" id="UP001177003">
    <property type="component" value="Chromosome 5"/>
</dbReference>
<feature type="domain" description="MULE transposase" evidence="1">
    <location>
        <begin position="262"/>
        <end position="355"/>
    </location>
</feature>
<sequence length="488" mass="55308">MFMIRRKKKVNRSNESEDSFNVLTIEPSKSTFNNGDKGTSYINQDDLYIPHVAADIIPKKGQIVSSLNEGIEMYRNYAKAAGFGIRLGTTTKYGDLSLRKKQERESYSKVTGCMAMIGFDKNAATNIITVYAFEYTHNHPLTEFNEENICSPNHRLSIFDQELIVKASTINIGATKAHKLRASLKGGYDNLPATKNDLKNFWRDYTNIVRPNDAQCVVDQLIIRRDNYQNFNFQYKLDDDVLNAMFWVDEIGRENYNKFSDVISMDATYRTNRYNMIFVPFTAINNHDKTINVGAGLISDETIESYSWLLEAFLSSHKKKPSMILSDMDATLSCSIAKVFEGCTHRLCMWHIMSKMPSKDATSFFEKCVESVIHDKEKLQELVNSLQQLSETCGKGVSTRSSSIPIKDVIENIIGVPISSDVKIKVPSEIKTKGSGKRSRIKSVAEKAIAKALKPKRKCKGCNQLVNHDIRNCPINPSNVLRPFKKHQ</sequence>
<proteinExistence type="predicted"/>
<dbReference type="InterPro" id="IPR018289">
    <property type="entry name" value="MULE_transposase_dom"/>
</dbReference>
<name>A0AA35Z2V7_LACSI</name>
<reference evidence="2" key="1">
    <citation type="submission" date="2023-04" db="EMBL/GenBank/DDBJ databases">
        <authorList>
            <person name="Vijverberg K."/>
            <person name="Xiong W."/>
            <person name="Schranz E."/>
        </authorList>
    </citation>
    <scope>NUCLEOTIDE SEQUENCE</scope>
</reference>
<organism evidence="2 3">
    <name type="scientific">Lactuca saligna</name>
    <name type="common">Willowleaf lettuce</name>
    <dbReference type="NCBI Taxonomy" id="75948"/>
    <lineage>
        <taxon>Eukaryota</taxon>
        <taxon>Viridiplantae</taxon>
        <taxon>Streptophyta</taxon>
        <taxon>Embryophyta</taxon>
        <taxon>Tracheophyta</taxon>
        <taxon>Spermatophyta</taxon>
        <taxon>Magnoliopsida</taxon>
        <taxon>eudicotyledons</taxon>
        <taxon>Gunneridae</taxon>
        <taxon>Pentapetalae</taxon>
        <taxon>asterids</taxon>
        <taxon>campanulids</taxon>
        <taxon>Asterales</taxon>
        <taxon>Asteraceae</taxon>
        <taxon>Cichorioideae</taxon>
        <taxon>Cichorieae</taxon>
        <taxon>Lactucinae</taxon>
        <taxon>Lactuca</taxon>
    </lineage>
</organism>
<evidence type="ECO:0000259" key="1">
    <source>
        <dbReference type="Pfam" id="PF10551"/>
    </source>
</evidence>
<keyword evidence="3" id="KW-1185">Reference proteome</keyword>
<accession>A0AA35Z2V7</accession>